<dbReference type="AlphaFoldDB" id="X1VCV5"/>
<dbReference type="SUPFAM" id="SSF55781">
    <property type="entry name" value="GAF domain-like"/>
    <property type="match status" value="1"/>
</dbReference>
<name>X1VCV5_9ZZZZ</name>
<feature type="non-terminal residue" evidence="2">
    <location>
        <position position="1"/>
    </location>
</feature>
<accession>X1VCV5</accession>
<dbReference type="EMBL" id="BARW01028689">
    <property type="protein sequence ID" value="GAJ15182.1"/>
    <property type="molecule type" value="Genomic_DNA"/>
</dbReference>
<evidence type="ECO:0000259" key="1">
    <source>
        <dbReference type="Pfam" id="PF13185"/>
    </source>
</evidence>
<sequence length="111" mass="12599">PIVVEDIAKEPRFFHKRWAIERGYSTGLFVPLQGKKGVIGVLSVLSKKARRFDEEEISLASIFAGEAAVAIENAKLYEEAKRSLLERKKLHSSLIKQKNRSKSIPDKQSYQ</sequence>
<evidence type="ECO:0000313" key="2">
    <source>
        <dbReference type="EMBL" id="GAJ15182.1"/>
    </source>
</evidence>
<protein>
    <recommendedName>
        <fullName evidence="1">GAF domain-containing protein</fullName>
    </recommendedName>
</protein>
<dbReference type="InterPro" id="IPR003018">
    <property type="entry name" value="GAF"/>
</dbReference>
<dbReference type="Pfam" id="PF13185">
    <property type="entry name" value="GAF_2"/>
    <property type="match status" value="1"/>
</dbReference>
<reference evidence="2" key="1">
    <citation type="journal article" date="2014" name="Front. Microbiol.">
        <title>High frequency of phylogenetically diverse reductive dehalogenase-homologous genes in deep subseafloor sedimentary metagenomes.</title>
        <authorList>
            <person name="Kawai M."/>
            <person name="Futagami T."/>
            <person name="Toyoda A."/>
            <person name="Takaki Y."/>
            <person name="Nishi S."/>
            <person name="Hori S."/>
            <person name="Arai W."/>
            <person name="Tsubouchi T."/>
            <person name="Morono Y."/>
            <person name="Uchiyama I."/>
            <person name="Ito T."/>
            <person name="Fujiyama A."/>
            <person name="Inagaki F."/>
            <person name="Takami H."/>
        </authorList>
    </citation>
    <scope>NUCLEOTIDE SEQUENCE</scope>
    <source>
        <strain evidence="2">Expedition CK06-06</strain>
    </source>
</reference>
<comment type="caution">
    <text evidence="2">The sequence shown here is derived from an EMBL/GenBank/DDBJ whole genome shotgun (WGS) entry which is preliminary data.</text>
</comment>
<organism evidence="2">
    <name type="scientific">marine sediment metagenome</name>
    <dbReference type="NCBI Taxonomy" id="412755"/>
    <lineage>
        <taxon>unclassified sequences</taxon>
        <taxon>metagenomes</taxon>
        <taxon>ecological metagenomes</taxon>
    </lineage>
</organism>
<dbReference type="Gene3D" id="3.30.450.40">
    <property type="match status" value="1"/>
</dbReference>
<gene>
    <name evidence="2" type="ORF">S12H4_46272</name>
</gene>
<dbReference type="InterPro" id="IPR029016">
    <property type="entry name" value="GAF-like_dom_sf"/>
</dbReference>
<feature type="domain" description="GAF" evidence="1">
    <location>
        <begin position="1"/>
        <end position="72"/>
    </location>
</feature>
<proteinExistence type="predicted"/>